<evidence type="ECO:0000313" key="2">
    <source>
        <dbReference type="EMBL" id="BAD81691.1"/>
    </source>
</evidence>
<proteinExistence type="predicted"/>
<reference evidence="2" key="1">
    <citation type="journal article" date="2002" name="Nature">
        <title>The genome sequence and structure of rice chromosome 1.</title>
        <authorList>
            <person name="Sasaki T."/>
            <person name="Matsumoto T."/>
            <person name="Yamamoto K."/>
            <person name="Sakata K."/>
            <person name="Baba T."/>
            <person name="Katayose Y."/>
            <person name="Wu J."/>
            <person name="Niimura Y."/>
            <person name="Cheng Z."/>
            <person name="Nagamura Y."/>
            <person name="Antonio B.A."/>
            <person name="Kanamori H."/>
            <person name="Hosokawa S."/>
            <person name="Masukawa M."/>
            <person name="Arikawa K."/>
            <person name="Chiden Y."/>
            <person name="Hayashi M."/>
            <person name="Okamoto M."/>
            <person name="Ando T."/>
            <person name="Aoki H."/>
            <person name="Arita K."/>
            <person name="Hamada M."/>
            <person name="Harada C."/>
            <person name="Hijishita S."/>
            <person name="Honda M."/>
            <person name="Ichikawa Y."/>
            <person name="Idonuma A."/>
            <person name="Iijima M."/>
            <person name="Ikeda M."/>
            <person name="Ikeno M."/>
            <person name="Itoh S."/>
            <person name="Itoh T."/>
            <person name="Itoh Y."/>
            <person name="Itoh Y."/>
            <person name="Iwabuchi A."/>
            <person name="Kamiya K."/>
            <person name="Karasawa W."/>
            <person name="Katagiri S."/>
            <person name="Kikuta A."/>
            <person name="Kobayashi N."/>
            <person name="Kono I."/>
            <person name="Machita K."/>
            <person name="Maehara T."/>
            <person name="Mizuno H."/>
            <person name="Mizubayashi T."/>
            <person name="Mukai Y."/>
            <person name="Nagasaki H."/>
            <person name="Nakashima M."/>
            <person name="Nakama Y."/>
            <person name="Nakamichi Y."/>
            <person name="Nakamura M."/>
            <person name="Namiki N."/>
            <person name="Negishi M."/>
            <person name="Ohta I."/>
            <person name="Ono N."/>
            <person name="Saji S."/>
            <person name="Sakai K."/>
            <person name="Shibata M."/>
            <person name="Shimokawa T."/>
            <person name="Shomura A."/>
            <person name="Song J."/>
            <person name="Takazaki Y."/>
            <person name="Terasawa K."/>
            <person name="Tsuji K."/>
            <person name="Waki K."/>
            <person name="Yamagata H."/>
            <person name="Yamane H."/>
            <person name="Yoshiki S."/>
            <person name="Yoshihara R."/>
            <person name="Yukawa K."/>
            <person name="Zhong H."/>
            <person name="Iwama H."/>
            <person name="Endo T."/>
            <person name="Ito H."/>
            <person name="Hahn J.H."/>
            <person name="Kim H.I."/>
            <person name="Eun M.Y."/>
            <person name="Yano M."/>
            <person name="Jiang J."/>
            <person name="Gojobori T."/>
        </authorList>
    </citation>
    <scope>NUCLEOTIDE SEQUENCE [LARGE SCALE GENOMIC DNA]</scope>
</reference>
<sequence length="63" mass="6788">MPPHNVDRCHGPSIPGPSRRHRDCSPTHPLLYCDAAVDSLVPSALRCAATLALSTVTRTRLQA</sequence>
<accession>Q5NA15</accession>
<organism evidence="2">
    <name type="scientific">Oryza sativa subsp. japonica</name>
    <name type="common">Rice</name>
    <dbReference type="NCBI Taxonomy" id="39947"/>
    <lineage>
        <taxon>Eukaryota</taxon>
        <taxon>Viridiplantae</taxon>
        <taxon>Streptophyta</taxon>
        <taxon>Embryophyta</taxon>
        <taxon>Tracheophyta</taxon>
        <taxon>Spermatophyta</taxon>
        <taxon>Magnoliopsida</taxon>
        <taxon>Liliopsida</taxon>
        <taxon>Poales</taxon>
        <taxon>Poaceae</taxon>
        <taxon>BOP clade</taxon>
        <taxon>Oryzoideae</taxon>
        <taxon>Oryzeae</taxon>
        <taxon>Oryzinae</taxon>
        <taxon>Oryza</taxon>
        <taxon>Oryza sativa</taxon>
    </lineage>
</organism>
<name>Q5NA15_ORYSJ</name>
<dbReference type="Proteomes" id="UP000817658">
    <property type="component" value="Chromosome 1"/>
</dbReference>
<gene>
    <name evidence="2" type="primary">P0031D11.9</name>
</gene>
<protein>
    <submittedName>
        <fullName evidence="2">Uncharacterized protein P0031D11.9</fullName>
    </submittedName>
</protein>
<dbReference type="EMBL" id="AP003231">
    <property type="protein sequence ID" value="BAD81691.1"/>
    <property type="molecule type" value="Genomic_DNA"/>
</dbReference>
<feature type="region of interest" description="Disordered" evidence="1">
    <location>
        <begin position="1"/>
        <end position="23"/>
    </location>
</feature>
<feature type="compositionally biased region" description="Basic and acidic residues" evidence="1">
    <location>
        <begin position="1"/>
        <end position="10"/>
    </location>
</feature>
<evidence type="ECO:0000256" key="1">
    <source>
        <dbReference type="SAM" id="MobiDB-lite"/>
    </source>
</evidence>
<dbReference type="AlphaFoldDB" id="Q5NA15"/>